<dbReference type="EMBL" id="CM000582">
    <property type="protein sequence ID" value="EWG41226.1"/>
    <property type="molecule type" value="Genomic_DNA"/>
</dbReference>
<evidence type="ECO:0000313" key="3">
    <source>
        <dbReference type="Proteomes" id="UP000009096"/>
    </source>
</evidence>
<dbReference type="InterPro" id="IPR010730">
    <property type="entry name" value="HET"/>
</dbReference>
<proteinExistence type="predicted"/>
<dbReference type="HOGENOM" id="CLU_004184_3_2_1"/>
<evidence type="ECO:0000259" key="1">
    <source>
        <dbReference type="Pfam" id="PF06985"/>
    </source>
</evidence>
<sequence length="378" mass="43664">MTERALAIDYYKIDSTQIRILILQHGVADDEVVCALVPVYRDEAEYHALSYEWGAESKDDPDITVHDRKVQIRRNLFDALRSIRKPMEDQILWVDAICINQSDVDEKSEQVAMMGNTFSGAIGVIAWLGPANDDSDLAMDLLSDAKSLRASLPFFRKEKYIVLSLVVNWVRGQRLKLTGGSQSDIKLSREAKALSSFCHRSYWRRIWIIQELYLAQSFVVWCGAKSITGDNFDDSMGALFDWKSPFNRDKDFAKNPAYQQRIARALRPSDSSPGLNDLRRWLWICLGSDFQCSREQDFVYALLDISFDYEAVKDSFKVDYSKPLRVIFLELLWQRNLSTWQNRPGDEKRWLSLAKKMNLSIDEDLKGEISARFSRHES</sequence>
<feature type="domain" description="Heterokaryon incompatibility" evidence="1">
    <location>
        <begin position="46"/>
        <end position="211"/>
    </location>
</feature>
<dbReference type="RefSeq" id="XP_018747417.1">
    <property type="nucleotide sequence ID" value="XM_018890987.1"/>
</dbReference>
<dbReference type="KEGG" id="fvr:FVEG_03373"/>
<dbReference type="eggNOG" id="ENOG502QWG7">
    <property type="taxonomic scope" value="Eukaryota"/>
</dbReference>
<protein>
    <recommendedName>
        <fullName evidence="1">Heterokaryon incompatibility domain-containing protein</fullName>
    </recommendedName>
</protein>
<dbReference type="AlphaFoldDB" id="W7LRP5"/>
<dbReference type="Proteomes" id="UP000009096">
    <property type="component" value="Chromosome 5"/>
</dbReference>
<name>W7LRP5_GIBM7</name>
<gene>
    <name evidence="2" type="ORF">FVEG_03373</name>
</gene>
<organism evidence="2 3">
    <name type="scientific">Gibberella moniliformis (strain M3125 / FGSC 7600)</name>
    <name type="common">Maize ear and stalk rot fungus</name>
    <name type="synonym">Fusarium verticillioides</name>
    <dbReference type="NCBI Taxonomy" id="334819"/>
    <lineage>
        <taxon>Eukaryota</taxon>
        <taxon>Fungi</taxon>
        <taxon>Dikarya</taxon>
        <taxon>Ascomycota</taxon>
        <taxon>Pezizomycotina</taxon>
        <taxon>Sordariomycetes</taxon>
        <taxon>Hypocreomycetidae</taxon>
        <taxon>Hypocreales</taxon>
        <taxon>Nectriaceae</taxon>
        <taxon>Fusarium</taxon>
        <taxon>Fusarium fujikuroi species complex</taxon>
    </lineage>
</organism>
<dbReference type="GeneID" id="30061519"/>
<dbReference type="EMBL" id="DS022244">
    <property type="protein sequence ID" value="EWG41226.1"/>
    <property type="molecule type" value="Genomic_DNA"/>
</dbReference>
<dbReference type="InterPro" id="IPR052895">
    <property type="entry name" value="HetReg/Transcr_Mod"/>
</dbReference>
<dbReference type="PANTHER" id="PTHR24148:SF77">
    <property type="entry name" value="HETEROKARYON INCOMPATIBILITY DOMAIN-CONTAINING PROTEIN"/>
    <property type="match status" value="1"/>
</dbReference>
<evidence type="ECO:0000313" key="2">
    <source>
        <dbReference type="EMBL" id="EWG41226.1"/>
    </source>
</evidence>
<reference evidence="2 3" key="1">
    <citation type="journal article" date="2010" name="Nature">
        <title>Comparative genomics reveals mobile pathogenicity chromosomes in Fusarium.</title>
        <authorList>
            <person name="Ma L.J."/>
            <person name="van der Does H.C."/>
            <person name="Borkovich K.A."/>
            <person name="Coleman J.J."/>
            <person name="Daboussi M.J."/>
            <person name="Di Pietro A."/>
            <person name="Dufresne M."/>
            <person name="Freitag M."/>
            <person name="Grabherr M."/>
            <person name="Henrissat B."/>
            <person name="Houterman P.M."/>
            <person name="Kang S."/>
            <person name="Shim W.B."/>
            <person name="Woloshuk C."/>
            <person name="Xie X."/>
            <person name="Xu J.R."/>
            <person name="Antoniw J."/>
            <person name="Baker S.E."/>
            <person name="Bluhm B.H."/>
            <person name="Breakspear A."/>
            <person name="Brown D.W."/>
            <person name="Butchko R.A."/>
            <person name="Chapman S."/>
            <person name="Coulson R."/>
            <person name="Coutinho P.M."/>
            <person name="Danchin E.G."/>
            <person name="Diener A."/>
            <person name="Gale L.R."/>
            <person name="Gardiner D.M."/>
            <person name="Goff S."/>
            <person name="Hammond-Kosack K.E."/>
            <person name="Hilburn K."/>
            <person name="Hua-Van A."/>
            <person name="Jonkers W."/>
            <person name="Kazan K."/>
            <person name="Kodira C.D."/>
            <person name="Koehrsen M."/>
            <person name="Kumar L."/>
            <person name="Lee Y.H."/>
            <person name="Li L."/>
            <person name="Manners J.M."/>
            <person name="Miranda-Saavedra D."/>
            <person name="Mukherjee M."/>
            <person name="Park G."/>
            <person name="Park J."/>
            <person name="Park S.Y."/>
            <person name="Proctor R.H."/>
            <person name="Regev A."/>
            <person name="Ruiz-Roldan M.C."/>
            <person name="Sain D."/>
            <person name="Sakthikumar S."/>
            <person name="Sykes S."/>
            <person name="Schwartz D.C."/>
            <person name="Turgeon B.G."/>
            <person name="Wapinski I."/>
            <person name="Yoder O."/>
            <person name="Young S."/>
            <person name="Zeng Q."/>
            <person name="Zhou S."/>
            <person name="Galagan J."/>
            <person name="Cuomo C.A."/>
            <person name="Kistler H.C."/>
            <person name="Rep M."/>
        </authorList>
    </citation>
    <scope>NUCLEOTIDE SEQUENCE [LARGE SCALE GENOMIC DNA]</scope>
    <source>
        <strain evidence="3">M3125 / FGSC 7600</strain>
    </source>
</reference>
<dbReference type="OrthoDB" id="5386682at2759"/>
<dbReference type="OMA" id="WIIQELY"/>
<dbReference type="PANTHER" id="PTHR24148">
    <property type="entry name" value="ANKYRIN REPEAT DOMAIN-CONTAINING PROTEIN 39 HOMOLOG-RELATED"/>
    <property type="match status" value="1"/>
</dbReference>
<dbReference type="VEuPathDB" id="FungiDB:FVEG_03373"/>
<accession>W7LRP5</accession>
<dbReference type="Pfam" id="PF06985">
    <property type="entry name" value="HET"/>
    <property type="match status" value="1"/>
</dbReference>
<keyword evidence="3" id="KW-1185">Reference proteome</keyword>